<keyword evidence="2" id="KW-1185">Reference proteome</keyword>
<proteinExistence type="predicted"/>
<dbReference type="AlphaFoldDB" id="A0A0B0N950"/>
<evidence type="ECO:0000313" key="2">
    <source>
        <dbReference type="Proteomes" id="UP000032142"/>
    </source>
</evidence>
<sequence length="25" mass="2936">MWVHFSVFGLFLALFTVLCSPKYKT</sequence>
<gene>
    <name evidence="1" type="ORF">F383_12066</name>
</gene>
<accession>A0A0B0N950</accession>
<evidence type="ECO:0000313" key="1">
    <source>
        <dbReference type="EMBL" id="KHG11068.1"/>
    </source>
</evidence>
<reference evidence="2" key="1">
    <citation type="submission" date="2014-09" db="EMBL/GenBank/DDBJ databases">
        <authorList>
            <person name="Mudge J."/>
            <person name="Ramaraj T."/>
            <person name="Lindquist I.E."/>
            <person name="Bharti A.K."/>
            <person name="Sundararajan A."/>
            <person name="Cameron C.T."/>
            <person name="Woodward J.E."/>
            <person name="May G.D."/>
            <person name="Brubaker C."/>
            <person name="Broadhvest J."/>
            <person name="Wilkins T.A."/>
        </authorList>
    </citation>
    <scope>NUCLEOTIDE SEQUENCE</scope>
    <source>
        <strain evidence="2">cv. AKA8401</strain>
    </source>
</reference>
<organism evidence="1 2">
    <name type="scientific">Gossypium arboreum</name>
    <name type="common">Tree cotton</name>
    <name type="synonym">Gossypium nanking</name>
    <dbReference type="NCBI Taxonomy" id="29729"/>
    <lineage>
        <taxon>Eukaryota</taxon>
        <taxon>Viridiplantae</taxon>
        <taxon>Streptophyta</taxon>
        <taxon>Embryophyta</taxon>
        <taxon>Tracheophyta</taxon>
        <taxon>Spermatophyta</taxon>
        <taxon>Magnoliopsida</taxon>
        <taxon>eudicotyledons</taxon>
        <taxon>Gunneridae</taxon>
        <taxon>Pentapetalae</taxon>
        <taxon>rosids</taxon>
        <taxon>malvids</taxon>
        <taxon>Malvales</taxon>
        <taxon>Malvaceae</taxon>
        <taxon>Malvoideae</taxon>
        <taxon>Gossypium</taxon>
    </lineage>
</organism>
<name>A0A0B0N950_GOSAR</name>
<dbReference type="EMBL" id="KN395174">
    <property type="protein sequence ID" value="KHG11068.1"/>
    <property type="molecule type" value="Genomic_DNA"/>
</dbReference>
<protein>
    <submittedName>
        <fullName evidence="1">Uncharacterized protein</fullName>
    </submittedName>
</protein>
<dbReference type="Proteomes" id="UP000032142">
    <property type="component" value="Unassembled WGS sequence"/>
</dbReference>